<dbReference type="SMART" id="SM00382">
    <property type="entry name" value="AAA"/>
    <property type="match status" value="2"/>
</dbReference>
<dbReference type="PANTHER" id="PTHR43790:SF3">
    <property type="entry name" value="D-ALLOSE IMPORT ATP-BINDING PROTEIN ALSA-RELATED"/>
    <property type="match status" value="1"/>
</dbReference>
<accession>A0A6L9UCZ3</accession>
<dbReference type="EMBL" id="WUEY01000010">
    <property type="protein sequence ID" value="NEI72162.1"/>
    <property type="molecule type" value="Genomic_DNA"/>
</dbReference>
<evidence type="ECO:0000256" key="5">
    <source>
        <dbReference type="ARBA" id="ARBA00022737"/>
    </source>
</evidence>
<protein>
    <submittedName>
        <fullName evidence="11">ATP-binding cassette domain-containing protein</fullName>
    </submittedName>
</protein>
<keyword evidence="4" id="KW-0762">Sugar transport</keyword>
<evidence type="ECO:0000256" key="3">
    <source>
        <dbReference type="ARBA" id="ARBA00022475"/>
    </source>
</evidence>
<proteinExistence type="inferred from homology"/>
<dbReference type="SUPFAM" id="SSF52540">
    <property type="entry name" value="P-loop containing nucleoside triphosphate hydrolases"/>
    <property type="match status" value="2"/>
</dbReference>
<evidence type="ECO:0000313" key="11">
    <source>
        <dbReference type="EMBL" id="NEI72162.1"/>
    </source>
</evidence>
<evidence type="ECO:0000259" key="10">
    <source>
        <dbReference type="PROSITE" id="PS50893"/>
    </source>
</evidence>
<dbReference type="InterPro" id="IPR017871">
    <property type="entry name" value="ABC_transporter-like_CS"/>
</dbReference>
<dbReference type="PROSITE" id="PS00211">
    <property type="entry name" value="ABC_TRANSPORTER_1"/>
    <property type="match status" value="1"/>
</dbReference>
<dbReference type="AlphaFoldDB" id="A0A6L9UCZ3"/>
<feature type="domain" description="ABC transporter" evidence="10">
    <location>
        <begin position="287"/>
        <end position="532"/>
    </location>
</feature>
<dbReference type="PROSITE" id="PS50893">
    <property type="entry name" value="ABC_TRANSPORTER_2"/>
    <property type="match status" value="2"/>
</dbReference>
<dbReference type="InterPro" id="IPR003593">
    <property type="entry name" value="AAA+_ATPase"/>
</dbReference>
<evidence type="ECO:0000256" key="8">
    <source>
        <dbReference type="ARBA" id="ARBA00022967"/>
    </source>
</evidence>
<keyword evidence="6" id="KW-0547">Nucleotide-binding</keyword>
<feature type="domain" description="ABC transporter" evidence="10">
    <location>
        <begin position="32"/>
        <end position="277"/>
    </location>
</feature>
<dbReference type="GO" id="GO:0005524">
    <property type="term" value="F:ATP binding"/>
    <property type="evidence" value="ECO:0007669"/>
    <property type="project" value="UniProtKB-KW"/>
</dbReference>
<dbReference type="CDD" id="cd03215">
    <property type="entry name" value="ABC_Carb_Monos_II"/>
    <property type="match status" value="1"/>
</dbReference>
<evidence type="ECO:0000313" key="12">
    <source>
        <dbReference type="Proteomes" id="UP000483035"/>
    </source>
</evidence>
<sequence length="553" mass="59600">MVRLRFPKLLSQALGHEIMSPANDMAVADPVISLRNISKSFGPRKVLDGVNLTLSGGQVHALLGQNGSGKSTLIKILSGVYQPDDAGQHGRMLLRGEPVDLPLDPNFAATAGIAAVHQDLPIINSASVLENLMIGRFETGRGWRIDWRRVRNDVARALGEFGIHATPEQLASDLPEADRAMLAILRGLKGLPSDRPGVLILDEPTAHLPRDGVDRVFAAIRKVASQGHAVVLVTHRLDEVFAVTDMVSVIRDGIIAHVAGTKSCTERELVKAILGFELDALYPERQTNAGEIVLNVENLYGKRVQDLSLVARRGEVVGVTGLIGAGQEEIPYLLYGARKVSSGSVAVCGQAFSQAELSPAKSIRAGMALLPADRRNASGVGTASVRENVSLPILARFLKNGILREKSERNHVRELLGRFEVRPLDPELPLSALSGGNQQKALLAKWFQMKPDVLLLHEPTHGVDVGSRRTIFRLIKDAADQGAAIVLFSTEYADLANLCDRVVIMRHGRKSAELSGASLSEQRIVALCMMDEQGSTLGQDEMSDASAPAPVLN</sequence>
<evidence type="ECO:0000256" key="2">
    <source>
        <dbReference type="ARBA" id="ARBA00022448"/>
    </source>
</evidence>
<evidence type="ECO:0000256" key="1">
    <source>
        <dbReference type="ARBA" id="ARBA00005417"/>
    </source>
</evidence>
<evidence type="ECO:0000256" key="9">
    <source>
        <dbReference type="ARBA" id="ARBA00023136"/>
    </source>
</evidence>
<evidence type="ECO:0000256" key="6">
    <source>
        <dbReference type="ARBA" id="ARBA00022741"/>
    </source>
</evidence>
<keyword evidence="3" id="KW-1003">Cell membrane</keyword>
<dbReference type="GO" id="GO:0016887">
    <property type="term" value="F:ATP hydrolysis activity"/>
    <property type="evidence" value="ECO:0007669"/>
    <property type="project" value="InterPro"/>
</dbReference>
<organism evidence="11 12">
    <name type="scientific">Rhizobium lusitanum</name>
    <dbReference type="NCBI Taxonomy" id="293958"/>
    <lineage>
        <taxon>Bacteria</taxon>
        <taxon>Pseudomonadati</taxon>
        <taxon>Pseudomonadota</taxon>
        <taxon>Alphaproteobacteria</taxon>
        <taxon>Hyphomicrobiales</taxon>
        <taxon>Rhizobiaceae</taxon>
        <taxon>Rhizobium/Agrobacterium group</taxon>
        <taxon>Rhizobium</taxon>
    </lineage>
</organism>
<dbReference type="InterPro" id="IPR050107">
    <property type="entry name" value="ABC_carbohydrate_import_ATPase"/>
</dbReference>
<keyword evidence="8" id="KW-1278">Translocase</keyword>
<comment type="similarity">
    <text evidence="1">Belongs to the ABC transporter superfamily.</text>
</comment>
<comment type="caution">
    <text evidence="11">The sequence shown here is derived from an EMBL/GenBank/DDBJ whole genome shotgun (WGS) entry which is preliminary data.</text>
</comment>
<dbReference type="InterPro" id="IPR003439">
    <property type="entry name" value="ABC_transporter-like_ATP-bd"/>
</dbReference>
<evidence type="ECO:0000256" key="4">
    <source>
        <dbReference type="ARBA" id="ARBA00022597"/>
    </source>
</evidence>
<dbReference type="InterPro" id="IPR027417">
    <property type="entry name" value="P-loop_NTPase"/>
</dbReference>
<evidence type="ECO:0000256" key="7">
    <source>
        <dbReference type="ARBA" id="ARBA00022840"/>
    </source>
</evidence>
<keyword evidence="7 11" id="KW-0067">ATP-binding</keyword>
<keyword evidence="9" id="KW-0472">Membrane</keyword>
<keyword evidence="2" id="KW-0813">Transport</keyword>
<dbReference type="Pfam" id="PF00005">
    <property type="entry name" value="ABC_tran"/>
    <property type="match status" value="2"/>
</dbReference>
<dbReference type="Gene3D" id="3.40.50.300">
    <property type="entry name" value="P-loop containing nucleotide triphosphate hydrolases"/>
    <property type="match status" value="2"/>
</dbReference>
<dbReference type="PANTHER" id="PTHR43790">
    <property type="entry name" value="CARBOHYDRATE TRANSPORT ATP-BINDING PROTEIN MG119-RELATED"/>
    <property type="match status" value="1"/>
</dbReference>
<keyword evidence="5" id="KW-0677">Repeat</keyword>
<dbReference type="CDD" id="cd03216">
    <property type="entry name" value="ABC_Carb_Monos_I"/>
    <property type="match status" value="1"/>
</dbReference>
<dbReference type="Proteomes" id="UP000483035">
    <property type="component" value="Unassembled WGS sequence"/>
</dbReference>
<reference evidence="11 12" key="1">
    <citation type="submission" date="2019-12" db="EMBL/GenBank/DDBJ databases">
        <title>Rhizobium genotypes associated with high levels of biological nitrogen fixation by grain legumes in a temperate-maritime cropping system.</title>
        <authorList>
            <person name="Maluk M."/>
            <person name="Francesc Ferrando Molina F."/>
            <person name="Lopez Del Egido L."/>
            <person name="Lafos M."/>
            <person name="Langarica-Fuentes A."/>
            <person name="Gebre Yohannes G."/>
            <person name="Young M.W."/>
            <person name="Martin P."/>
            <person name="Gantlett R."/>
            <person name="Kenicer G."/>
            <person name="Hawes C."/>
            <person name="Begg G.S."/>
            <person name="Quilliam R.S."/>
            <person name="Squire G.R."/>
            <person name="Poole P.S."/>
            <person name="Young P.W."/>
            <person name="Iannetta P.M."/>
            <person name="James E.K."/>
        </authorList>
    </citation>
    <scope>NUCLEOTIDE SEQUENCE [LARGE SCALE GENOMIC DNA]</scope>
    <source>
        <strain evidence="11 12">JHI1118</strain>
    </source>
</reference>
<name>A0A6L9UCZ3_9HYPH</name>
<gene>
    <name evidence="11" type="ORF">GR212_21480</name>
</gene>